<dbReference type="Proteomes" id="UP000294614">
    <property type="component" value="Unassembled WGS sequence"/>
</dbReference>
<evidence type="ECO:0000256" key="5">
    <source>
        <dbReference type="RuleBase" id="RU361157"/>
    </source>
</evidence>
<keyword evidence="2 5" id="KW-0812">Transmembrane</keyword>
<dbReference type="InterPro" id="IPR047817">
    <property type="entry name" value="ABC2_TM_bact-type"/>
</dbReference>
<feature type="domain" description="ABC transmembrane type-2" evidence="6">
    <location>
        <begin position="27"/>
        <end position="246"/>
    </location>
</feature>
<comment type="subcellular location">
    <subcellularLocation>
        <location evidence="5">Cell membrane</location>
        <topology evidence="5">Multi-pass membrane protein</topology>
    </subcellularLocation>
    <subcellularLocation>
        <location evidence="1">Membrane</location>
        <topology evidence="1">Multi-pass membrane protein</topology>
    </subcellularLocation>
</comment>
<feature type="transmembrane region" description="Helical" evidence="5">
    <location>
        <begin position="89"/>
        <end position="109"/>
    </location>
</feature>
<evidence type="ECO:0000256" key="2">
    <source>
        <dbReference type="ARBA" id="ARBA00022692"/>
    </source>
</evidence>
<accession>A0A4R1K355</accession>
<dbReference type="OrthoDB" id="9804001at2"/>
<dbReference type="PRINTS" id="PR00164">
    <property type="entry name" value="ABC2TRNSPORT"/>
</dbReference>
<dbReference type="AlphaFoldDB" id="A0A4R1K355"/>
<dbReference type="PANTHER" id="PTHR43332">
    <property type="entry name" value="INNER MEMBRANE TRANSPORT PERMEASE YADH-RELATED"/>
    <property type="match status" value="1"/>
</dbReference>
<keyword evidence="4 5" id="KW-0472">Membrane</keyword>
<feature type="transmembrane region" description="Helical" evidence="5">
    <location>
        <begin position="59"/>
        <end position="77"/>
    </location>
</feature>
<sequence>MIESLMGTYAVLYREMLLFKYKLMRLGYVFYSISTPVLYLLAFGLGFGSRVQIPDYGAFLIQGIVCMSSMMNSFNMVSVSVGMGRLHSGAFQAVLTSPVSAAAVMRGLVISGIVRGLFACTMITVAGLAVFHVFPFSWLALFALILNTAFFSSAGVIVGTLIKDMEDHAVLTNFLMMPMAFFSGTFYPVDFLPSWLQKVIYLLPLSHANELIRAGRLTAETLPSFAILSLLTVTCFTAGVILLDRYSE</sequence>
<feature type="transmembrane region" description="Helical" evidence="5">
    <location>
        <begin position="169"/>
        <end position="189"/>
    </location>
</feature>
<evidence type="ECO:0000256" key="4">
    <source>
        <dbReference type="ARBA" id="ARBA00023136"/>
    </source>
</evidence>
<dbReference type="InterPro" id="IPR000412">
    <property type="entry name" value="ABC_2_transport"/>
</dbReference>
<reference evidence="7 8" key="1">
    <citation type="submission" date="2019-03" db="EMBL/GenBank/DDBJ databases">
        <title>Genomic Encyclopedia of Type Strains, Phase IV (KMG-IV): sequencing the most valuable type-strain genomes for metagenomic binning, comparative biology and taxonomic classification.</title>
        <authorList>
            <person name="Goeker M."/>
        </authorList>
    </citation>
    <scope>NUCLEOTIDE SEQUENCE [LARGE SCALE GENOMIC DNA]</scope>
    <source>
        <strain evidence="7 8">DSM 24984</strain>
    </source>
</reference>
<protein>
    <recommendedName>
        <fullName evidence="5">Transport permease protein</fullName>
    </recommendedName>
</protein>
<proteinExistence type="inferred from homology"/>
<dbReference type="EMBL" id="SMGG01000007">
    <property type="protein sequence ID" value="TCK58472.1"/>
    <property type="molecule type" value="Genomic_DNA"/>
</dbReference>
<dbReference type="Pfam" id="PF01061">
    <property type="entry name" value="ABC2_membrane"/>
    <property type="match status" value="1"/>
</dbReference>
<dbReference type="GO" id="GO:0140359">
    <property type="term" value="F:ABC-type transporter activity"/>
    <property type="evidence" value="ECO:0007669"/>
    <property type="project" value="InterPro"/>
</dbReference>
<name>A0A4R1K355_9BACT</name>
<feature type="transmembrane region" description="Helical" evidence="5">
    <location>
        <begin position="28"/>
        <end position="47"/>
    </location>
</feature>
<evidence type="ECO:0000259" key="6">
    <source>
        <dbReference type="PROSITE" id="PS51012"/>
    </source>
</evidence>
<dbReference type="PIRSF" id="PIRSF006648">
    <property type="entry name" value="DrrB"/>
    <property type="match status" value="1"/>
</dbReference>
<evidence type="ECO:0000256" key="1">
    <source>
        <dbReference type="ARBA" id="ARBA00004141"/>
    </source>
</evidence>
<evidence type="ECO:0000313" key="7">
    <source>
        <dbReference type="EMBL" id="TCK58472.1"/>
    </source>
</evidence>
<evidence type="ECO:0000256" key="3">
    <source>
        <dbReference type="ARBA" id="ARBA00022989"/>
    </source>
</evidence>
<feature type="transmembrane region" description="Helical" evidence="5">
    <location>
        <begin position="225"/>
        <end position="243"/>
    </location>
</feature>
<keyword evidence="3 5" id="KW-1133">Transmembrane helix</keyword>
<organism evidence="7 8">
    <name type="scientific">Seleniivibrio woodruffii</name>
    <dbReference type="NCBI Taxonomy" id="1078050"/>
    <lineage>
        <taxon>Bacteria</taxon>
        <taxon>Pseudomonadati</taxon>
        <taxon>Deferribacterota</taxon>
        <taxon>Deferribacteres</taxon>
        <taxon>Deferribacterales</taxon>
        <taxon>Geovibrionaceae</taxon>
        <taxon>Seleniivibrio</taxon>
    </lineage>
</organism>
<gene>
    <name evidence="7" type="ORF">C8D98_2676</name>
</gene>
<feature type="transmembrane region" description="Helical" evidence="5">
    <location>
        <begin position="140"/>
        <end position="162"/>
    </location>
</feature>
<keyword evidence="8" id="KW-1185">Reference proteome</keyword>
<dbReference type="PANTHER" id="PTHR43332:SF2">
    <property type="entry name" value="INNER MEMBRANE TRANSPORT PERMEASE YADH"/>
    <property type="match status" value="1"/>
</dbReference>
<dbReference type="PROSITE" id="PS51012">
    <property type="entry name" value="ABC_TM2"/>
    <property type="match status" value="1"/>
</dbReference>
<comment type="similarity">
    <text evidence="5">Belongs to the ABC-2 integral membrane protein family.</text>
</comment>
<feature type="transmembrane region" description="Helical" evidence="5">
    <location>
        <begin position="116"/>
        <end position="134"/>
    </location>
</feature>
<dbReference type="InterPro" id="IPR013525">
    <property type="entry name" value="ABC2_TM"/>
</dbReference>
<evidence type="ECO:0000313" key="8">
    <source>
        <dbReference type="Proteomes" id="UP000294614"/>
    </source>
</evidence>
<keyword evidence="5" id="KW-0813">Transport</keyword>
<comment type="caution">
    <text evidence="7">The sequence shown here is derived from an EMBL/GenBank/DDBJ whole genome shotgun (WGS) entry which is preliminary data.</text>
</comment>
<keyword evidence="5" id="KW-1003">Cell membrane</keyword>
<dbReference type="GO" id="GO:0043190">
    <property type="term" value="C:ATP-binding cassette (ABC) transporter complex"/>
    <property type="evidence" value="ECO:0007669"/>
    <property type="project" value="InterPro"/>
</dbReference>
<dbReference type="RefSeq" id="WP_132874638.1">
    <property type="nucleotide sequence ID" value="NZ_SMGG01000007.1"/>
</dbReference>
<dbReference type="InterPro" id="IPR052522">
    <property type="entry name" value="ABC-2_transport_permease"/>
</dbReference>